<dbReference type="AlphaFoldDB" id="H1A280"/>
<dbReference type="GeneTree" id="ENSGT00940000154723"/>
<evidence type="ECO:0000259" key="2">
    <source>
        <dbReference type="PROSITE" id="PS50835"/>
    </source>
</evidence>
<dbReference type="SUPFAM" id="SSF48726">
    <property type="entry name" value="Immunoglobulin"/>
    <property type="match status" value="1"/>
</dbReference>
<feature type="domain" description="Ig-like" evidence="2">
    <location>
        <begin position="62"/>
        <end position="151"/>
    </location>
</feature>
<organism evidence="3 4">
    <name type="scientific">Taeniopygia guttata</name>
    <name type="common">Zebra finch</name>
    <name type="synonym">Poephila guttata</name>
    <dbReference type="NCBI Taxonomy" id="59729"/>
    <lineage>
        <taxon>Eukaryota</taxon>
        <taxon>Metazoa</taxon>
        <taxon>Chordata</taxon>
        <taxon>Craniata</taxon>
        <taxon>Vertebrata</taxon>
        <taxon>Euteleostomi</taxon>
        <taxon>Archelosauria</taxon>
        <taxon>Archosauria</taxon>
        <taxon>Dinosauria</taxon>
        <taxon>Saurischia</taxon>
        <taxon>Theropoda</taxon>
        <taxon>Coelurosauria</taxon>
        <taxon>Aves</taxon>
        <taxon>Neognathae</taxon>
        <taxon>Neoaves</taxon>
        <taxon>Telluraves</taxon>
        <taxon>Australaves</taxon>
        <taxon>Passeriformes</taxon>
        <taxon>Passeroidea</taxon>
        <taxon>Estrildidae</taxon>
        <taxon>Estrildinae</taxon>
        <taxon>Taeniopygia</taxon>
    </lineage>
</organism>
<dbReference type="PANTHER" id="PTHR19944:SF99">
    <property type="entry name" value="HLA CLASS II HISTOCOMPATIBILITY ANTIGEN, DRB1 BETA CHAIN"/>
    <property type="match status" value="1"/>
</dbReference>
<dbReference type="InterPro" id="IPR003597">
    <property type="entry name" value="Ig_C1-set"/>
</dbReference>
<dbReference type="HOGENOM" id="CLU_156655_0_0_1"/>
<dbReference type="InParanoid" id="H1A280"/>
<dbReference type="Gene3D" id="2.60.40.10">
    <property type="entry name" value="Immunoglobulins"/>
    <property type="match status" value="1"/>
</dbReference>
<feature type="chain" id="PRO_5025668312" description="Ig-like domain-containing protein" evidence="1">
    <location>
        <begin position="26"/>
        <end position="179"/>
    </location>
</feature>
<evidence type="ECO:0000256" key="1">
    <source>
        <dbReference type="SAM" id="SignalP"/>
    </source>
</evidence>
<dbReference type="InterPro" id="IPR007110">
    <property type="entry name" value="Ig-like_dom"/>
</dbReference>
<dbReference type="SMART" id="SM00407">
    <property type="entry name" value="IGc1"/>
    <property type="match status" value="1"/>
</dbReference>
<dbReference type="Proteomes" id="UP000007754">
    <property type="component" value="Unplaced"/>
</dbReference>
<evidence type="ECO:0000313" key="3">
    <source>
        <dbReference type="Ensembl" id="ENSTGUP00000016992.2"/>
    </source>
</evidence>
<dbReference type="STRING" id="59729.ENSTGUP00000023287"/>
<keyword evidence="1" id="KW-0732">Signal</keyword>
<keyword evidence="4" id="KW-1185">Reference proteome</keyword>
<evidence type="ECO:0000313" key="4">
    <source>
        <dbReference type="Proteomes" id="UP000007754"/>
    </source>
</evidence>
<reference evidence="3" key="2">
    <citation type="submission" date="2025-09" db="UniProtKB">
        <authorList>
            <consortium name="Ensembl"/>
        </authorList>
    </citation>
    <scope>IDENTIFICATION</scope>
</reference>
<dbReference type="InterPro" id="IPR050160">
    <property type="entry name" value="MHC/Immunoglobulin"/>
</dbReference>
<dbReference type="InterPro" id="IPR013783">
    <property type="entry name" value="Ig-like_fold"/>
</dbReference>
<dbReference type="Ensembl" id="ENSTGUT00000017351.2">
    <property type="protein sequence ID" value="ENSTGUP00000016992.2"/>
    <property type="gene ID" value="ENSTGUG00000016701.2"/>
</dbReference>
<protein>
    <recommendedName>
        <fullName evidence="2">Ig-like domain-containing protein</fullName>
    </recommendedName>
</protein>
<dbReference type="PANTHER" id="PTHR19944">
    <property type="entry name" value="MHC CLASS II-RELATED"/>
    <property type="match status" value="1"/>
</dbReference>
<name>H1A280_TAEGU</name>
<reference evidence="3" key="1">
    <citation type="submission" date="2025-08" db="UniProtKB">
        <authorList>
            <consortium name="Ensembl"/>
        </authorList>
    </citation>
    <scope>IDENTIFICATION</scope>
</reference>
<feature type="signal peptide" evidence="1">
    <location>
        <begin position="1"/>
        <end position="25"/>
    </location>
</feature>
<sequence length="179" mass="19865">MLRAGPLPFLLSSWAFHLFPLPVQLQRAGMEQFWCLLASRQTSPASGVLRTMWGSPIGGTSPRSRVVSISLEPSSSQLGPSCLLCSVVVFYPAQIQVRWFQGQQELSVVATDLVPNGDWTHQLLVLLETPTRAGLTCSCQVEHVSLEHPLSTARPPQHWGQAGRHWGNWVLLVVTEYLR</sequence>
<accession>H1A280</accession>
<proteinExistence type="predicted"/>
<dbReference type="PROSITE" id="PS50835">
    <property type="entry name" value="IG_LIKE"/>
    <property type="match status" value="1"/>
</dbReference>
<dbReference type="Pfam" id="PF07654">
    <property type="entry name" value="C1-set"/>
    <property type="match status" value="1"/>
</dbReference>
<dbReference type="InterPro" id="IPR036179">
    <property type="entry name" value="Ig-like_dom_sf"/>
</dbReference>